<dbReference type="SUPFAM" id="SSF51306">
    <property type="entry name" value="LexA/Signal peptidase"/>
    <property type="match status" value="1"/>
</dbReference>
<dbReference type="PROSITE" id="PS50943">
    <property type="entry name" value="HTH_CROC1"/>
    <property type="match status" value="1"/>
</dbReference>
<feature type="domain" description="HTH cro/C1-type" evidence="1">
    <location>
        <begin position="13"/>
        <end position="61"/>
    </location>
</feature>
<accession>A0A5Q2VFR6</accession>
<dbReference type="PANTHER" id="PTHR33516:SF2">
    <property type="entry name" value="LEXA REPRESSOR-RELATED"/>
    <property type="match status" value="1"/>
</dbReference>
<dbReference type="Pfam" id="PF01381">
    <property type="entry name" value="HTH_3"/>
    <property type="match status" value="1"/>
</dbReference>
<dbReference type="Gene3D" id="1.10.260.40">
    <property type="entry name" value="lambda repressor-like DNA-binding domains"/>
    <property type="match status" value="1"/>
</dbReference>
<dbReference type="InterPro" id="IPR036286">
    <property type="entry name" value="LexA/Signal_pep-like_sf"/>
</dbReference>
<evidence type="ECO:0000313" key="2">
    <source>
        <dbReference type="EMBL" id="QGH64407.1"/>
    </source>
</evidence>
<dbReference type="InterPro" id="IPR039418">
    <property type="entry name" value="LexA-like"/>
</dbReference>
<dbReference type="InterPro" id="IPR015927">
    <property type="entry name" value="Peptidase_S24_S26A/B/C"/>
</dbReference>
<name>A0A5Q2VFR6_SERPR</name>
<dbReference type="SMART" id="SM00530">
    <property type="entry name" value="HTH_XRE"/>
    <property type="match status" value="1"/>
</dbReference>
<dbReference type="EMBL" id="CP045913">
    <property type="protein sequence ID" value="QGH64407.1"/>
    <property type="molecule type" value="Genomic_DNA"/>
</dbReference>
<dbReference type="SUPFAM" id="SSF47413">
    <property type="entry name" value="lambda repressor-like DNA-binding domains"/>
    <property type="match status" value="1"/>
</dbReference>
<dbReference type="CDD" id="cd06529">
    <property type="entry name" value="S24_LexA-like"/>
    <property type="match status" value="1"/>
</dbReference>
<evidence type="ECO:0000313" key="3">
    <source>
        <dbReference type="Proteomes" id="UP000381260"/>
    </source>
</evidence>
<gene>
    <name evidence="2" type="ORF">GHV41_22270</name>
</gene>
<dbReference type="InterPro" id="IPR010982">
    <property type="entry name" value="Lambda_DNA-bd_dom_sf"/>
</dbReference>
<sequence length="216" mass="23962">MKWYEIAKNRIAELGLSQEKVAEHIGVTKGAISHWFNGRREPTIQQIGAILEYLGVKDVRLNADGTFDVGGYGDNKPVLQQYDYPLFAEVQAGSFGEVGTYTERDAKGWVATTRKASDMAFWLAVSGHSMTAPQGSQPSFPEGMLILVDPAEDVIQGDFCVAILNNQEVTFKQYQMYGGQPQLEPLNPRYDIIKMTEGCRIIGKVIKAQWPDEALG</sequence>
<dbReference type="CDD" id="cd00093">
    <property type="entry name" value="HTH_XRE"/>
    <property type="match status" value="1"/>
</dbReference>
<protein>
    <submittedName>
        <fullName evidence="2">Helix-turn-helix domain-containing protein</fullName>
    </submittedName>
</protein>
<reference evidence="2 3" key="1">
    <citation type="submission" date="2019-11" db="EMBL/GenBank/DDBJ databases">
        <title>The Phosphoenolpyruvate Phosphotransferase System Regulates Serratia proteamaculans 336X Biofilm Formation and Wheat Roots colonization.</title>
        <authorList>
            <person name="Liu F."/>
        </authorList>
    </citation>
    <scope>NUCLEOTIDE SEQUENCE [LARGE SCALE GENOMIC DNA]</scope>
    <source>
        <strain evidence="2 3">336X</strain>
    </source>
</reference>
<dbReference type="Pfam" id="PF00717">
    <property type="entry name" value="Peptidase_S24"/>
    <property type="match status" value="1"/>
</dbReference>
<dbReference type="PANTHER" id="PTHR33516">
    <property type="entry name" value="LEXA REPRESSOR"/>
    <property type="match status" value="1"/>
</dbReference>
<evidence type="ECO:0000259" key="1">
    <source>
        <dbReference type="PROSITE" id="PS50943"/>
    </source>
</evidence>
<dbReference type="AlphaFoldDB" id="A0A5Q2VFR6"/>
<dbReference type="GO" id="GO:0003677">
    <property type="term" value="F:DNA binding"/>
    <property type="evidence" value="ECO:0007669"/>
    <property type="project" value="InterPro"/>
</dbReference>
<dbReference type="InterPro" id="IPR001387">
    <property type="entry name" value="Cro/C1-type_HTH"/>
</dbReference>
<proteinExistence type="predicted"/>
<dbReference type="InterPro" id="IPR050077">
    <property type="entry name" value="LexA_repressor"/>
</dbReference>
<organism evidence="2 3">
    <name type="scientific">Serratia proteamaculans</name>
    <dbReference type="NCBI Taxonomy" id="28151"/>
    <lineage>
        <taxon>Bacteria</taxon>
        <taxon>Pseudomonadati</taxon>
        <taxon>Pseudomonadota</taxon>
        <taxon>Gammaproteobacteria</taxon>
        <taxon>Enterobacterales</taxon>
        <taxon>Yersiniaceae</taxon>
        <taxon>Serratia</taxon>
    </lineage>
</organism>
<dbReference type="Gene3D" id="2.10.109.10">
    <property type="entry name" value="Umud Fragment, subunit A"/>
    <property type="match status" value="1"/>
</dbReference>
<dbReference type="Proteomes" id="UP000381260">
    <property type="component" value="Chromosome"/>
</dbReference>